<dbReference type="AlphaFoldDB" id="A0A6M0IQS4"/>
<comment type="similarity">
    <text evidence="1">Belongs to the CsgA/CsgB family.</text>
</comment>
<evidence type="ECO:0000256" key="2">
    <source>
        <dbReference type="ARBA" id="ARBA00022729"/>
    </source>
</evidence>
<organism evidence="5 6">
    <name type="scientific">Spirosoma agri</name>
    <dbReference type="NCBI Taxonomy" id="1987381"/>
    <lineage>
        <taxon>Bacteria</taxon>
        <taxon>Pseudomonadati</taxon>
        <taxon>Bacteroidota</taxon>
        <taxon>Cytophagia</taxon>
        <taxon>Cytophagales</taxon>
        <taxon>Cytophagaceae</taxon>
        <taxon>Spirosoma</taxon>
    </lineage>
</organism>
<evidence type="ECO:0000313" key="6">
    <source>
        <dbReference type="Proteomes" id="UP000477386"/>
    </source>
</evidence>
<dbReference type="InterPro" id="IPR009742">
    <property type="entry name" value="Curlin_rpt"/>
</dbReference>
<dbReference type="Proteomes" id="UP000477386">
    <property type="component" value="Unassembled WGS sequence"/>
</dbReference>
<keyword evidence="6" id="KW-1185">Reference proteome</keyword>
<evidence type="ECO:0000256" key="4">
    <source>
        <dbReference type="SAM" id="SignalP"/>
    </source>
</evidence>
<sequence>MKKVLLTGTALMAFVAASFAQSNTTTLQQNGNSQSSMQEQNGNYLQSTVTQDKGASTNFGSFGATRQESVGANGNQATVEQKNASNSNRGYVTQLTGTGNVGTITQNNNSGALSSGAIAVTVGTSSAAVKAAQGNWAGIMQVGSDNKTTSINQSDISYSNFGEINQYGSTNGKTLIDQSNRSSGNTAKIDQGTASAGVTASKATILQQSNSRDNQAFVTQIASNNTATVTQNESSISNVANVSQSGTYGIATVNQGQDANFNKATILQDTKGFYGGKYNTATINQTNLSGQNAATIEQHGIYEVATINQGYSAVGNEATIQQQGYASRASISQYNVTNSKATIKQDLVTQSGGIDVAEIQQGSSSMAASDRNVATITQDYSYNTAKLRQYGNGNTATLTQQIGDKNVIKGLGTDADGQYALQQGNNNTLTVTQNSGTSNYVPNVANVSQIGNGNMATIMQTGHN</sequence>
<feature type="region of interest" description="Disordered" evidence="3">
    <location>
        <begin position="55"/>
        <end position="90"/>
    </location>
</feature>
<name>A0A6M0IQS4_9BACT</name>
<evidence type="ECO:0000256" key="3">
    <source>
        <dbReference type="SAM" id="MobiDB-lite"/>
    </source>
</evidence>
<evidence type="ECO:0000313" key="5">
    <source>
        <dbReference type="EMBL" id="NEU70690.1"/>
    </source>
</evidence>
<protein>
    <recommendedName>
        <fullName evidence="7">Curlin associated repeat-containing protein</fullName>
    </recommendedName>
</protein>
<comment type="caution">
    <text evidence="5">The sequence shown here is derived from an EMBL/GenBank/DDBJ whole genome shotgun (WGS) entry which is preliminary data.</text>
</comment>
<accession>A0A6M0IQS4</accession>
<keyword evidence="2 4" id="KW-0732">Signal</keyword>
<reference evidence="5 6" key="1">
    <citation type="submission" date="2020-02" db="EMBL/GenBank/DDBJ databases">
        <title>Draft genome sequence of two Spirosoma agri KCTC 52727 and Spirosoma terrae KCTC 52035.</title>
        <authorList>
            <person name="Rojas J."/>
            <person name="Ambika Manirajan B."/>
            <person name="Ratering S."/>
            <person name="Suarez C."/>
            <person name="Schnell S."/>
        </authorList>
    </citation>
    <scope>NUCLEOTIDE SEQUENCE [LARGE SCALE GENOMIC DNA]</scope>
    <source>
        <strain evidence="5 6">KCTC 52727</strain>
    </source>
</reference>
<gene>
    <name evidence="5" type="ORF">GK091_27750</name>
</gene>
<proteinExistence type="inferred from homology"/>
<dbReference type="EMBL" id="JAAGNZ010000007">
    <property type="protein sequence ID" value="NEU70690.1"/>
    <property type="molecule type" value="Genomic_DNA"/>
</dbReference>
<dbReference type="GO" id="GO:0009289">
    <property type="term" value="C:pilus"/>
    <property type="evidence" value="ECO:0007669"/>
    <property type="project" value="InterPro"/>
</dbReference>
<dbReference type="GO" id="GO:0007155">
    <property type="term" value="P:cell adhesion"/>
    <property type="evidence" value="ECO:0007669"/>
    <property type="project" value="InterPro"/>
</dbReference>
<feature type="signal peptide" evidence="4">
    <location>
        <begin position="1"/>
        <end position="20"/>
    </location>
</feature>
<evidence type="ECO:0008006" key="7">
    <source>
        <dbReference type="Google" id="ProtNLM"/>
    </source>
</evidence>
<dbReference type="Pfam" id="PF07012">
    <property type="entry name" value="Curlin_rpt"/>
    <property type="match status" value="1"/>
</dbReference>
<evidence type="ECO:0000256" key="1">
    <source>
        <dbReference type="ARBA" id="ARBA00009766"/>
    </source>
</evidence>
<feature type="chain" id="PRO_5026817876" description="Curlin associated repeat-containing protein" evidence="4">
    <location>
        <begin position="21"/>
        <end position="464"/>
    </location>
</feature>
<dbReference type="RefSeq" id="WP_164044001.1">
    <property type="nucleotide sequence ID" value="NZ_JAAGNZ010000007.1"/>
</dbReference>